<dbReference type="CDD" id="cd03818">
    <property type="entry name" value="GT4_ExpC-like"/>
    <property type="match status" value="1"/>
</dbReference>
<dbReference type="InterPro" id="IPR022623">
    <property type="entry name" value="Glyco_trans_4"/>
</dbReference>
<proteinExistence type="predicted"/>
<evidence type="ECO:0000259" key="3">
    <source>
        <dbReference type="Pfam" id="PF12000"/>
    </source>
</evidence>
<keyword evidence="5" id="KW-1185">Reference proteome</keyword>
<dbReference type="IntAct" id="P73434">
    <property type="interactions" value="4"/>
</dbReference>
<dbReference type="PhylomeDB" id="P73434"/>
<evidence type="ECO:0000259" key="2">
    <source>
        <dbReference type="Pfam" id="PF00534"/>
    </source>
</evidence>
<organism evidence="4 5">
    <name type="scientific">Synechocystis sp. (strain ATCC 27184 / PCC 6803 / Kazusa)</name>
    <dbReference type="NCBI Taxonomy" id="1111708"/>
    <lineage>
        <taxon>Bacteria</taxon>
        <taxon>Bacillati</taxon>
        <taxon>Cyanobacteriota</taxon>
        <taxon>Cyanophyceae</taxon>
        <taxon>Synechococcales</taxon>
        <taxon>Merismopediaceae</taxon>
        <taxon>Synechocystis</taxon>
    </lineage>
</organism>
<dbReference type="CAZy" id="GT4">
    <property type="family name" value="Glycosyltransferase Family 4"/>
</dbReference>
<protein>
    <submittedName>
        <fullName evidence="4">Sll1466 protein</fullName>
    </submittedName>
</protein>
<reference evidence="4 5" key="1">
    <citation type="journal article" date="1995" name="DNA Res.">
        <title>Sequence analysis of the genome of the unicellular cyanobacterium Synechocystis sp. strain PCC6803. I. Sequence features in the 1 Mb region from map positions 64% to 92% of the genome.</title>
        <authorList>
            <person name="Kaneko T."/>
            <person name="Tanaka A."/>
            <person name="Sato S."/>
            <person name="Kotani H."/>
            <person name="Sazuka T."/>
            <person name="Miyajima N."/>
            <person name="Sugiura M."/>
            <person name="Tabata S."/>
        </authorList>
    </citation>
    <scope>NUCLEOTIDE SEQUENCE [LARGE SCALE GENOMIC DNA]</scope>
    <source>
        <strain evidence="5">ATCC 27184 / PCC 6803 / Kazusa</strain>
    </source>
</reference>
<dbReference type="PANTHER" id="PTHR46401">
    <property type="entry name" value="GLYCOSYLTRANSFERASE WBBK-RELATED"/>
    <property type="match status" value="1"/>
</dbReference>
<dbReference type="Pfam" id="PF12000">
    <property type="entry name" value="Glyco_trans_4_3"/>
    <property type="match status" value="1"/>
</dbReference>
<name>P73434_SYNY3</name>
<dbReference type="eggNOG" id="COG0438">
    <property type="taxonomic scope" value="Bacteria"/>
</dbReference>
<dbReference type="GO" id="GO:0009103">
    <property type="term" value="P:lipopolysaccharide biosynthetic process"/>
    <property type="evidence" value="ECO:0000318"/>
    <property type="project" value="GO_Central"/>
</dbReference>
<evidence type="ECO:0000256" key="1">
    <source>
        <dbReference type="ARBA" id="ARBA00022679"/>
    </source>
</evidence>
<dbReference type="EMBL" id="BA000022">
    <property type="protein sequence ID" value="BAA17474.1"/>
    <property type="molecule type" value="Genomic_DNA"/>
</dbReference>
<dbReference type="Proteomes" id="UP000001425">
    <property type="component" value="Chromosome"/>
</dbReference>
<dbReference type="PIR" id="S77371">
    <property type="entry name" value="S77371"/>
</dbReference>
<dbReference type="Pfam" id="PF00534">
    <property type="entry name" value="Glycos_transf_1"/>
    <property type="match status" value="1"/>
</dbReference>
<sequence length="413" mass="47142">MNVLFLHQNFPGQFKHLAPALVAQGHQVVAMIMQKNASPQWQGVKLINYFPNRGSTPNIHPWLVDFETKTIRAESVFHQARKLKAQGFNPDVVIANPGWGESLFVKDVWPETKLGIYCEFFYHASGYDTTFDPEFANVDETEVCRIRWKNINHYLHFDIADGGLAPTQWQADSFPEPFRSKLTVVHDGIDTDILRPNADANLTFNNQITLNRSDEIITFVNRNLEPYRGYHSFMRSLPEILTNRPHAKVLIVGGNGVSYGAKPPGDRPWRDIFLDEVKPKLTPEQLSRLYFLGTIPYNYFINLLQISTVHVYLSYPFVLSWSLLESMACGCAIAASNTAPVREVITDGETGRLVDFFDYSAIATTICQLLEDKEERQRLGINARRLVQAKYDLQTICLPQQLQWLENLVSPQH</sequence>
<feature type="domain" description="Glycosyl transferase family 4" evidence="3">
    <location>
        <begin position="24"/>
        <end position="193"/>
    </location>
</feature>
<dbReference type="Gene3D" id="3.40.50.2000">
    <property type="entry name" value="Glycogen Phosphorylase B"/>
    <property type="match status" value="2"/>
</dbReference>
<dbReference type="KEGG" id="syn:sll1466"/>
<evidence type="ECO:0000313" key="4">
    <source>
        <dbReference type="EMBL" id="BAA17474.1"/>
    </source>
</evidence>
<accession>P73434</accession>
<dbReference type="InParanoid" id="P73434"/>
<dbReference type="GO" id="GO:0016757">
    <property type="term" value="F:glycosyltransferase activity"/>
    <property type="evidence" value="ECO:0000318"/>
    <property type="project" value="GO_Central"/>
</dbReference>
<dbReference type="SUPFAM" id="SSF53756">
    <property type="entry name" value="UDP-Glycosyltransferase/glycogen phosphorylase"/>
    <property type="match status" value="1"/>
</dbReference>
<feature type="domain" description="Glycosyl transferase family 1" evidence="2">
    <location>
        <begin position="208"/>
        <end position="385"/>
    </location>
</feature>
<gene>
    <name evidence="4" type="ordered locus">sll1466</name>
</gene>
<dbReference type="PaxDb" id="1148-1652553"/>
<evidence type="ECO:0000313" key="5">
    <source>
        <dbReference type="Proteomes" id="UP000001425"/>
    </source>
</evidence>
<dbReference type="InterPro" id="IPR001296">
    <property type="entry name" value="Glyco_trans_1"/>
</dbReference>
<reference evidence="4 5" key="2">
    <citation type="journal article" date="1996" name="DNA Res.">
        <title>Sequence analysis of the genome of the unicellular cyanobacterium Synechocystis sp. strain PCC6803. II. Sequence determination of the entire genome and assignment of potential protein-coding regions.</title>
        <authorList>
            <person name="Kaneko T."/>
            <person name="Sato S."/>
            <person name="Kotani H."/>
            <person name="Tanaka A."/>
            <person name="Asamizu E."/>
            <person name="Nakamura Y."/>
            <person name="Miyajima N."/>
            <person name="Hirosawa M."/>
            <person name="Sugiura M."/>
            <person name="Sasamoto S."/>
            <person name="Kimura T."/>
            <person name="Hosouchi T."/>
            <person name="Matsuno A."/>
            <person name="Muraki A."/>
            <person name="Nakazaki N."/>
            <person name="Naruo K."/>
            <person name="Okumura S."/>
            <person name="Shimpo S."/>
            <person name="Takeuchi C."/>
            <person name="Wada T."/>
            <person name="Watanabe A."/>
            <person name="Yamada M."/>
            <person name="Yasuda M."/>
            <person name="Tabata S."/>
        </authorList>
    </citation>
    <scope>NUCLEOTIDE SEQUENCE [LARGE SCALE GENOMIC DNA]</scope>
    <source>
        <strain evidence="5">ATCC 27184 / PCC 6803 / Kazusa</strain>
    </source>
</reference>
<dbReference type="STRING" id="1148.gene:10498339"/>
<dbReference type="PANTHER" id="PTHR46401:SF2">
    <property type="entry name" value="GLYCOSYLTRANSFERASE WBBK-RELATED"/>
    <property type="match status" value="1"/>
</dbReference>
<dbReference type="AlphaFoldDB" id="P73434"/>
<keyword evidence="1" id="KW-0808">Transferase</keyword>
<dbReference type="EnsemblBacteria" id="BAA17474">
    <property type="protein sequence ID" value="BAA17474"/>
    <property type="gene ID" value="BAA17474"/>
</dbReference>